<comment type="caution">
    <text evidence="1">The sequence shown here is derived from an EMBL/GenBank/DDBJ whole genome shotgun (WGS) entry which is preliminary data.</text>
</comment>
<dbReference type="STRING" id="46506.AA415_03116"/>
<keyword evidence="2" id="KW-1185">Reference proteome</keyword>
<organism evidence="1 2">
    <name type="scientific">Bacteroides stercoris</name>
    <dbReference type="NCBI Taxonomy" id="46506"/>
    <lineage>
        <taxon>Bacteria</taxon>
        <taxon>Pseudomonadati</taxon>
        <taxon>Bacteroidota</taxon>
        <taxon>Bacteroidia</taxon>
        <taxon>Bacteroidales</taxon>
        <taxon>Bacteroidaceae</taxon>
        <taxon>Bacteroides</taxon>
    </lineage>
</organism>
<accession>A0A108T1Y1</accession>
<name>A0A108T1Y1_BACSE</name>
<protein>
    <submittedName>
        <fullName evidence="1">Uncharacterized protein</fullName>
    </submittedName>
</protein>
<dbReference type="AlphaFoldDB" id="A0A108T1Y1"/>
<dbReference type="InterPro" id="IPR036781">
    <property type="entry name" value="Smr_assoc-like_sf"/>
</dbReference>
<sequence length="120" mass="14273">MSTVQIYDLYAQKIADITNVPYPYIVILRDKNLLNLKEARDKLIRHDYWKLVKTNKFTHNQILENLAGIYDVNKRQILYAIKFKPKRTYYCQQCGSQLSKIKFIRNNGICDRCISNQIKL</sequence>
<dbReference type="Proteomes" id="UP000056419">
    <property type="component" value="Unassembled WGS sequence"/>
</dbReference>
<evidence type="ECO:0000313" key="2">
    <source>
        <dbReference type="Proteomes" id="UP000056419"/>
    </source>
</evidence>
<dbReference type="PATRIC" id="fig|46506.5.peg.3351"/>
<dbReference type="SUPFAM" id="SSF158949">
    <property type="entry name" value="Smr-associated domain-like"/>
    <property type="match status" value="1"/>
</dbReference>
<proteinExistence type="predicted"/>
<dbReference type="EMBL" id="LRGC01000027">
    <property type="protein sequence ID" value="KWR51875.1"/>
    <property type="molecule type" value="Genomic_DNA"/>
</dbReference>
<evidence type="ECO:0000313" key="1">
    <source>
        <dbReference type="EMBL" id="KWR51875.1"/>
    </source>
</evidence>
<reference evidence="1 2" key="1">
    <citation type="journal article" date="2016" name="BMC Genomics">
        <title>Type VI secretion systems of human gut Bacteroidales segregate into three genetic architectures, two of which are contained on mobile genetic elements.</title>
        <authorList>
            <person name="Coyne M.J."/>
            <person name="Roelofs K.G."/>
            <person name="Comstock L.E."/>
        </authorList>
    </citation>
    <scope>NUCLEOTIDE SEQUENCE [LARGE SCALE GENOMIC DNA]</scope>
    <source>
        <strain evidence="1 2">CL09T03C01</strain>
    </source>
</reference>
<gene>
    <name evidence="1" type="ORF">AA415_03116</name>
</gene>